<dbReference type="Proteomes" id="UP001231649">
    <property type="component" value="Chromosome 3"/>
</dbReference>
<keyword evidence="2" id="KW-1185">Reference proteome</keyword>
<sequence>MAAQHIYIPLVCGVAVLVFYGSGAVCAPLCLEGDFDSQLQQILRAQMLSAQDPSVTQALGDVRATLDQRWQDYELVLTGSLAIGLATIASDIDLAIHLPNSNSSAGLYVLQETEQLFKKQPELYSEMKHRHNVGYNSSFFQFYHIPSERYVEIEFQTGDLDIFKANLLKYYFDLDRKFKPLTIFLKYWFNIHEISGHHPGSLPYYALYMLVIFYLQQKNLAPPGYILQVNSKTHFIDDWDLDFIKLPYSTSNTENLHQLLGGFFKYYSEFDFEENVVSPFAGLPIPKNAFTDVNNFTLYHNTWNRAMLQEAMCAEMSIQDIVGLRMNTAIKMSHEQASKFKYLMKPVATMFDKLPSDKILSAILDFQTILSTIE</sequence>
<accession>A0ACC2QL41</accession>
<evidence type="ECO:0000313" key="2">
    <source>
        <dbReference type="Proteomes" id="UP001231649"/>
    </source>
</evidence>
<gene>
    <name evidence="1" type="ORF">PYW08_012040</name>
</gene>
<protein>
    <submittedName>
        <fullName evidence="1">Uncharacterized protein</fullName>
    </submittedName>
</protein>
<proteinExistence type="predicted"/>
<comment type="caution">
    <text evidence="1">The sequence shown here is derived from an EMBL/GenBank/DDBJ whole genome shotgun (WGS) entry which is preliminary data.</text>
</comment>
<evidence type="ECO:0000313" key="1">
    <source>
        <dbReference type="EMBL" id="KAJ8719865.1"/>
    </source>
</evidence>
<organism evidence="1 2">
    <name type="scientific">Mythimna loreyi</name>
    <dbReference type="NCBI Taxonomy" id="667449"/>
    <lineage>
        <taxon>Eukaryota</taxon>
        <taxon>Metazoa</taxon>
        <taxon>Ecdysozoa</taxon>
        <taxon>Arthropoda</taxon>
        <taxon>Hexapoda</taxon>
        <taxon>Insecta</taxon>
        <taxon>Pterygota</taxon>
        <taxon>Neoptera</taxon>
        <taxon>Endopterygota</taxon>
        <taxon>Lepidoptera</taxon>
        <taxon>Glossata</taxon>
        <taxon>Ditrysia</taxon>
        <taxon>Noctuoidea</taxon>
        <taxon>Noctuidae</taxon>
        <taxon>Noctuinae</taxon>
        <taxon>Hadenini</taxon>
        <taxon>Mythimna</taxon>
    </lineage>
</organism>
<reference evidence="1" key="1">
    <citation type="submission" date="2023-03" db="EMBL/GenBank/DDBJ databases">
        <title>Chromosome-level genomes of two armyworms, Mythimna separata and Mythimna loreyi, provide insights into the biosynthesis and reception of sex pheromones.</title>
        <authorList>
            <person name="Zhao H."/>
        </authorList>
    </citation>
    <scope>NUCLEOTIDE SEQUENCE</scope>
    <source>
        <strain evidence="1">BeijingLab</strain>
    </source>
</reference>
<name>A0ACC2QL41_9NEOP</name>
<dbReference type="EMBL" id="CM056779">
    <property type="protein sequence ID" value="KAJ8719865.1"/>
    <property type="molecule type" value="Genomic_DNA"/>
</dbReference>